<evidence type="ECO:0000256" key="10">
    <source>
        <dbReference type="ARBA" id="ARBA00023136"/>
    </source>
</evidence>
<dbReference type="SUPFAM" id="SSF56112">
    <property type="entry name" value="Protein kinase-like (PK-like)"/>
    <property type="match status" value="1"/>
</dbReference>
<comment type="catalytic activity">
    <reaction evidence="12">
        <text>L-threonyl-[protein] + ATP = O-phospho-L-threonyl-[protein] + ADP + H(+)</text>
        <dbReference type="Rhea" id="RHEA:46608"/>
        <dbReference type="Rhea" id="RHEA-COMP:11060"/>
        <dbReference type="Rhea" id="RHEA-COMP:11605"/>
        <dbReference type="ChEBI" id="CHEBI:15378"/>
        <dbReference type="ChEBI" id="CHEBI:30013"/>
        <dbReference type="ChEBI" id="CHEBI:30616"/>
        <dbReference type="ChEBI" id="CHEBI:61977"/>
        <dbReference type="ChEBI" id="CHEBI:456216"/>
        <dbReference type="EC" id="2.7.11.1"/>
    </reaction>
</comment>
<dbReference type="InterPro" id="IPR000742">
    <property type="entry name" value="EGF"/>
</dbReference>
<dbReference type="Proteomes" id="UP001417504">
    <property type="component" value="Unassembled WGS sequence"/>
</dbReference>
<dbReference type="GO" id="GO:0004674">
    <property type="term" value="F:protein serine/threonine kinase activity"/>
    <property type="evidence" value="ECO:0007669"/>
    <property type="project" value="UniProtKB-EC"/>
</dbReference>
<accession>A0AAP0KPW6</accession>
<evidence type="ECO:0000256" key="14">
    <source>
        <dbReference type="PROSITE-ProRule" id="PRU00076"/>
    </source>
</evidence>
<organism evidence="20 21">
    <name type="scientific">Stephania japonica</name>
    <dbReference type="NCBI Taxonomy" id="461633"/>
    <lineage>
        <taxon>Eukaryota</taxon>
        <taxon>Viridiplantae</taxon>
        <taxon>Streptophyta</taxon>
        <taxon>Embryophyta</taxon>
        <taxon>Tracheophyta</taxon>
        <taxon>Spermatophyta</taxon>
        <taxon>Magnoliopsida</taxon>
        <taxon>Ranunculales</taxon>
        <taxon>Menispermaceae</taxon>
        <taxon>Menispermoideae</taxon>
        <taxon>Cissampelideae</taxon>
        <taxon>Stephania</taxon>
    </lineage>
</organism>
<comment type="subcellular location">
    <subcellularLocation>
        <location evidence="1">Membrane</location>
        <topology evidence="1">Single-pass membrane protein</topology>
    </subcellularLocation>
</comment>
<evidence type="ECO:0000256" key="16">
    <source>
        <dbReference type="SAM" id="Phobius"/>
    </source>
</evidence>
<dbReference type="InterPro" id="IPR001480">
    <property type="entry name" value="Bulb-type_lectin_dom"/>
</dbReference>
<dbReference type="InterPro" id="IPR011009">
    <property type="entry name" value="Kinase-like_dom_sf"/>
</dbReference>
<protein>
    <recommendedName>
        <fullName evidence="2">non-specific serine/threonine protein kinase</fullName>
        <ecNumber evidence="2">2.7.11.1</ecNumber>
    </recommendedName>
</protein>
<dbReference type="PROSITE" id="PS50948">
    <property type="entry name" value="PAN"/>
    <property type="match status" value="1"/>
</dbReference>
<feature type="domain" description="Apple" evidence="19">
    <location>
        <begin position="229"/>
        <end position="315"/>
    </location>
</feature>
<dbReference type="EMBL" id="JBBNAE010000001">
    <property type="protein sequence ID" value="KAK9156050.1"/>
    <property type="molecule type" value="Genomic_DNA"/>
</dbReference>
<evidence type="ECO:0000256" key="8">
    <source>
        <dbReference type="ARBA" id="ARBA00022840"/>
    </source>
</evidence>
<dbReference type="GO" id="GO:0016020">
    <property type="term" value="C:membrane"/>
    <property type="evidence" value="ECO:0007669"/>
    <property type="project" value="UniProtKB-SubCell"/>
</dbReference>
<name>A0AAP0KPW6_9MAGN</name>
<keyword evidence="5" id="KW-0732">Signal</keyword>
<dbReference type="Gene3D" id="3.30.200.20">
    <property type="entry name" value="Phosphorylase Kinase, domain 1"/>
    <property type="match status" value="1"/>
</dbReference>
<evidence type="ECO:0000256" key="7">
    <source>
        <dbReference type="ARBA" id="ARBA00022777"/>
    </source>
</evidence>
<keyword evidence="11" id="KW-1015">Disulfide bond</keyword>
<dbReference type="Pfam" id="PF00069">
    <property type="entry name" value="Pkinase"/>
    <property type="match status" value="1"/>
</dbReference>
<feature type="transmembrane region" description="Helical" evidence="16">
    <location>
        <begin position="325"/>
        <end position="345"/>
    </location>
</feature>
<comment type="caution">
    <text evidence="14">Lacks conserved residue(s) required for the propagation of feature annotation.</text>
</comment>
<feature type="binding site" evidence="15">
    <location>
        <position position="406"/>
    </location>
    <ligand>
        <name>ATP</name>
        <dbReference type="ChEBI" id="CHEBI:30616"/>
    </ligand>
</feature>
<keyword evidence="8 15" id="KW-0067">ATP-binding</keyword>
<dbReference type="InterPro" id="IPR017441">
    <property type="entry name" value="Protein_kinase_ATP_BS"/>
</dbReference>
<evidence type="ECO:0000256" key="13">
    <source>
        <dbReference type="ARBA" id="ARBA00048679"/>
    </source>
</evidence>
<proteinExistence type="predicted"/>
<reference evidence="20 21" key="1">
    <citation type="submission" date="2024-01" db="EMBL/GenBank/DDBJ databases">
        <title>Genome assemblies of Stephania.</title>
        <authorList>
            <person name="Yang L."/>
        </authorList>
    </citation>
    <scope>NUCLEOTIDE SEQUENCE [LARGE SCALE GENOMIC DNA]</scope>
    <source>
        <strain evidence="20">QJT</strain>
        <tissue evidence="20">Leaf</tissue>
    </source>
</reference>
<gene>
    <name evidence="20" type="ORF">Sjap_003530</name>
</gene>
<dbReference type="CDD" id="cd01098">
    <property type="entry name" value="PAN_AP_plant"/>
    <property type="match status" value="1"/>
</dbReference>
<dbReference type="InterPro" id="IPR036426">
    <property type="entry name" value="Bulb-type_lectin_dom_sf"/>
</dbReference>
<dbReference type="EC" id="2.7.11.1" evidence="2"/>
<evidence type="ECO:0000256" key="2">
    <source>
        <dbReference type="ARBA" id="ARBA00012513"/>
    </source>
</evidence>
<keyword evidence="7" id="KW-0418">Kinase</keyword>
<keyword evidence="6 15" id="KW-0547">Nucleotide-binding</keyword>
<dbReference type="InterPro" id="IPR000858">
    <property type="entry name" value="S_locus_glycoprot_dom"/>
</dbReference>
<dbReference type="Pfam" id="PF00954">
    <property type="entry name" value="S_locus_glycop"/>
    <property type="match status" value="1"/>
</dbReference>
<evidence type="ECO:0000256" key="15">
    <source>
        <dbReference type="PROSITE-ProRule" id="PRU10141"/>
    </source>
</evidence>
<evidence type="ECO:0000259" key="19">
    <source>
        <dbReference type="PROSITE" id="PS50948"/>
    </source>
</evidence>
<dbReference type="SUPFAM" id="SSF51110">
    <property type="entry name" value="alpha-D-mannose-specific plant lectins"/>
    <property type="match status" value="1"/>
</dbReference>
<evidence type="ECO:0000313" key="20">
    <source>
        <dbReference type="EMBL" id="KAK9156050.1"/>
    </source>
</evidence>
<evidence type="ECO:0000256" key="5">
    <source>
        <dbReference type="ARBA" id="ARBA00022729"/>
    </source>
</evidence>
<evidence type="ECO:0000256" key="6">
    <source>
        <dbReference type="ARBA" id="ARBA00022741"/>
    </source>
</evidence>
<dbReference type="SMART" id="SM00220">
    <property type="entry name" value="S_TKc"/>
    <property type="match status" value="1"/>
</dbReference>
<dbReference type="AlphaFoldDB" id="A0AAP0KPW6"/>
<feature type="domain" description="Protein kinase" evidence="17">
    <location>
        <begin position="378"/>
        <end position="653"/>
    </location>
</feature>
<dbReference type="Pfam" id="PF08276">
    <property type="entry name" value="PAN_2"/>
    <property type="match status" value="1"/>
</dbReference>
<dbReference type="Gene3D" id="1.10.510.10">
    <property type="entry name" value="Transferase(Phosphotransferase) domain 1"/>
    <property type="match status" value="1"/>
</dbReference>
<evidence type="ECO:0000256" key="12">
    <source>
        <dbReference type="ARBA" id="ARBA00047899"/>
    </source>
</evidence>
<keyword evidence="3" id="KW-0808">Transferase</keyword>
<keyword evidence="14" id="KW-0245">EGF-like domain</keyword>
<dbReference type="SMART" id="SM00473">
    <property type="entry name" value="PAN_AP"/>
    <property type="match status" value="1"/>
</dbReference>
<sequence length="679" mass="77054">MKGSSSKARLGNDGNLVISSSSNGGNIISWQSFDHPTNAYLPGAKNGYYNKITKKGQIITSWRNSEDPSEGIYSVRLDPDNSLSFLWNRSRVYYNSGVWNGHNFNDINEMLWESGYPFLNEYNYTSNENEMYFTYSHSDDSLPHFLYMDSFGQLKTMIWDSIDQNWRDFWSRPMKRCTYDVCGSYGYCNEFQPGSPICQCLPGFEKRNTRDWDLPDYSGGCVRKTSLQCSNKDRFLKMPSIKLSQIVPSANVFTVDSSKKCELACLQKCSCSAYAYYTNSSINSSNSIWCLLWHGDLLNIELVDVDANDLYIRLGSSMRPNTGTIVGVVLCGTTILLGIAFFFLSKWLRRRSTRMPEVEERYAFLTAFRFKDLKTATNNFSNKLGSGGFGSVFKGTLSDSTAIAVKTLEGFSQDQKQFRSEVSTIGLIQHVNLVRLRGFCSEGRKIMLVYDLMPNGSLDKYLVHQNNSRILTWQQRYQIATGVARGLAYLHEECRECIIHCDIKPENILLDAEFTPKVADFGLAKLLGREFSRVLTTMRGTIGYLAPEWTSGVAITAKADVYSYGKMLFEIISGRRNLKRSTNGKVCFFPTWAARKVISEGQPVLSILDNNLEGMANIEELTRAFRVACWCIQEEETQRPLMGQIVQILEGLLEVNPPPLNMYLHAMVEDEETANFFSE</sequence>
<evidence type="ECO:0000256" key="3">
    <source>
        <dbReference type="ARBA" id="ARBA00022679"/>
    </source>
</evidence>
<keyword evidence="10 16" id="KW-0472">Membrane</keyword>
<dbReference type="PROSITE" id="PS00108">
    <property type="entry name" value="PROTEIN_KINASE_ST"/>
    <property type="match status" value="1"/>
</dbReference>
<feature type="domain" description="EGF-like" evidence="18">
    <location>
        <begin position="173"/>
        <end position="210"/>
    </location>
</feature>
<dbReference type="CDD" id="cd14066">
    <property type="entry name" value="STKc_IRAK"/>
    <property type="match status" value="1"/>
</dbReference>
<dbReference type="InterPro" id="IPR003609">
    <property type="entry name" value="Pan_app"/>
</dbReference>
<dbReference type="PANTHER" id="PTHR47974">
    <property type="entry name" value="OS07G0415500 PROTEIN"/>
    <property type="match status" value="1"/>
</dbReference>
<dbReference type="PANTHER" id="PTHR47974:SF19">
    <property type="entry name" value="RECEPTOR-LIKE SERINE_THREONINE-PROTEIN KINASE"/>
    <property type="match status" value="1"/>
</dbReference>
<dbReference type="PROSITE" id="PS00107">
    <property type="entry name" value="PROTEIN_KINASE_ATP"/>
    <property type="match status" value="1"/>
</dbReference>
<dbReference type="Pfam" id="PF01453">
    <property type="entry name" value="B_lectin"/>
    <property type="match status" value="1"/>
</dbReference>
<comment type="catalytic activity">
    <reaction evidence="13">
        <text>L-seryl-[protein] + ATP = O-phospho-L-seryl-[protein] + ADP + H(+)</text>
        <dbReference type="Rhea" id="RHEA:17989"/>
        <dbReference type="Rhea" id="RHEA-COMP:9863"/>
        <dbReference type="Rhea" id="RHEA-COMP:11604"/>
        <dbReference type="ChEBI" id="CHEBI:15378"/>
        <dbReference type="ChEBI" id="CHEBI:29999"/>
        <dbReference type="ChEBI" id="CHEBI:30616"/>
        <dbReference type="ChEBI" id="CHEBI:83421"/>
        <dbReference type="ChEBI" id="CHEBI:456216"/>
        <dbReference type="EC" id="2.7.11.1"/>
    </reaction>
</comment>
<dbReference type="PROSITE" id="PS50011">
    <property type="entry name" value="PROTEIN_KINASE_DOM"/>
    <property type="match status" value="1"/>
</dbReference>
<evidence type="ECO:0000259" key="18">
    <source>
        <dbReference type="PROSITE" id="PS50026"/>
    </source>
</evidence>
<evidence type="ECO:0000256" key="9">
    <source>
        <dbReference type="ARBA" id="ARBA00022989"/>
    </source>
</evidence>
<dbReference type="FunFam" id="3.30.200.20:FF:000178">
    <property type="entry name" value="serine/threonine-protein kinase PBS1-like"/>
    <property type="match status" value="1"/>
</dbReference>
<dbReference type="InterPro" id="IPR008271">
    <property type="entry name" value="Ser/Thr_kinase_AS"/>
</dbReference>
<evidence type="ECO:0000256" key="4">
    <source>
        <dbReference type="ARBA" id="ARBA00022692"/>
    </source>
</evidence>
<dbReference type="GO" id="GO:0005524">
    <property type="term" value="F:ATP binding"/>
    <property type="evidence" value="ECO:0007669"/>
    <property type="project" value="UniProtKB-UniRule"/>
</dbReference>
<comment type="caution">
    <text evidence="20">The sequence shown here is derived from an EMBL/GenBank/DDBJ whole genome shotgun (WGS) entry which is preliminary data.</text>
</comment>
<keyword evidence="21" id="KW-1185">Reference proteome</keyword>
<evidence type="ECO:0000256" key="11">
    <source>
        <dbReference type="ARBA" id="ARBA00023157"/>
    </source>
</evidence>
<evidence type="ECO:0000259" key="17">
    <source>
        <dbReference type="PROSITE" id="PS50011"/>
    </source>
</evidence>
<dbReference type="FunFam" id="1.10.510.10:FF:000227">
    <property type="entry name" value="Serine/threonine-protein kinase"/>
    <property type="match status" value="1"/>
</dbReference>
<dbReference type="GO" id="GO:0048544">
    <property type="term" value="P:recognition of pollen"/>
    <property type="evidence" value="ECO:0007669"/>
    <property type="project" value="InterPro"/>
</dbReference>
<keyword evidence="9 16" id="KW-1133">Transmembrane helix</keyword>
<evidence type="ECO:0000313" key="21">
    <source>
        <dbReference type="Proteomes" id="UP001417504"/>
    </source>
</evidence>
<evidence type="ECO:0000256" key="1">
    <source>
        <dbReference type="ARBA" id="ARBA00004167"/>
    </source>
</evidence>
<dbReference type="PROSITE" id="PS50026">
    <property type="entry name" value="EGF_3"/>
    <property type="match status" value="1"/>
</dbReference>
<keyword evidence="4 16" id="KW-0812">Transmembrane</keyword>
<dbReference type="InterPro" id="IPR000719">
    <property type="entry name" value="Prot_kinase_dom"/>
</dbReference>